<reference evidence="3 4" key="1">
    <citation type="submission" date="2020-02" db="EMBL/GenBank/DDBJ databases">
        <title>Whole-genome analyses of novel actinobacteria.</title>
        <authorList>
            <person name="Sahin N."/>
        </authorList>
    </citation>
    <scope>NUCLEOTIDE SEQUENCE [LARGE SCALE GENOMIC DNA]</scope>
    <source>
        <strain evidence="3 4">A7024</strain>
    </source>
</reference>
<protein>
    <submittedName>
        <fullName evidence="3">YcxB family protein</fullName>
    </submittedName>
</protein>
<keyword evidence="1" id="KW-0472">Membrane</keyword>
<accession>A0A6G4UA58</accession>
<name>A0A6G4UA58_9ACTN</name>
<evidence type="ECO:0000313" key="4">
    <source>
        <dbReference type="Proteomes" id="UP000481583"/>
    </source>
</evidence>
<dbReference type="Pfam" id="PF14317">
    <property type="entry name" value="YcxB"/>
    <property type="match status" value="1"/>
</dbReference>
<evidence type="ECO:0000256" key="1">
    <source>
        <dbReference type="SAM" id="Phobius"/>
    </source>
</evidence>
<keyword evidence="4" id="KW-1185">Reference proteome</keyword>
<comment type="caution">
    <text evidence="3">The sequence shown here is derived from an EMBL/GenBank/DDBJ whole genome shotgun (WGS) entry which is preliminary data.</text>
</comment>
<gene>
    <name evidence="3" type="ORF">G5C51_30770</name>
</gene>
<proteinExistence type="predicted"/>
<sequence length="173" mass="20058">MVMDMGQEGRQHTVELDYRLTRRDILRGVRFRERRRRLDLVRWAVMAMFLAFAGLIAIGPHPSAGSSITMILCAAGFWSLPHIQAHHAWRTIFWQGDYHTSVSEAGITTRTEYTTLMQRWSVFRGFRETRDHVVLLSRDRNNLLVEVLPKRGLSTPHDAERLSALLAEHLPRI</sequence>
<dbReference type="Proteomes" id="UP000481583">
    <property type="component" value="Unassembled WGS sequence"/>
</dbReference>
<keyword evidence="1" id="KW-0812">Transmembrane</keyword>
<keyword evidence="1" id="KW-1133">Transmembrane helix</keyword>
<feature type="transmembrane region" description="Helical" evidence="1">
    <location>
        <begin position="40"/>
        <end position="58"/>
    </location>
</feature>
<organism evidence="3 4">
    <name type="scientific">Streptomyces coryli</name>
    <dbReference type="NCBI Taxonomy" id="1128680"/>
    <lineage>
        <taxon>Bacteria</taxon>
        <taxon>Bacillati</taxon>
        <taxon>Actinomycetota</taxon>
        <taxon>Actinomycetes</taxon>
        <taxon>Kitasatosporales</taxon>
        <taxon>Streptomycetaceae</taxon>
        <taxon>Streptomyces</taxon>
    </lineage>
</organism>
<feature type="domain" description="YcxB-like C-terminal" evidence="2">
    <location>
        <begin position="103"/>
        <end position="166"/>
    </location>
</feature>
<evidence type="ECO:0000313" key="3">
    <source>
        <dbReference type="EMBL" id="NGN68268.1"/>
    </source>
</evidence>
<dbReference type="AlphaFoldDB" id="A0A6G4UA58"/>
<dbReference type="EMBL" id="JAAKZV010000192">
    <property type="protein sequence ID" value="NGN68268.1"/>
    <property type="molecule type" value="Genomic_DNA"/>
</dbReference>
<dbReference type="InterPro" id="IPR025588">
    <property type="entry name" value="YcxB-like_C"/>
</dbReference>
<dbReference type="RefSeq" id="WP_165242061.1">
    <property type="nucleotide sequence ID" value="NZ_JAAKZV010000192.1"/>
</dbReference>
<evidence type="ECO:0000259" key="2">
    <source>
        <dbReference type="Pfam" id="PF14317"/>
    </source>
</evidence>